<dbReference type="PROSITE" id="PS01359">
    <property type="entry name" value="ZF_PHD_1"/>
    <property type="match status" value="1"/>
</dbReference>
<dbReference type="AlphaFoldDB" id="A0A2P5C6E6"/>
<dbReference type="GO" id="GO:0006355">
    <property type="term" value="P:regulation of DNA-templated transcription"/>
    <property type="evidence" value="ECO:0007669"/>
    <property type="project" value="TreeGrafter"/>
</dbReference>
<dbReference type="GO" id="GO:0031445">
    <property type="term" value="P:regulation of heterochromatin formation"/>
    <property type="evidence" value="ECO:0007669"/>
    <property type="project" value="TreeGrafter"/>
</dbReference>
<dbReference type="GO" id="GO:0008623">
    <property type="term" value="C:CHRAC"/>
    <property type="evidence" value="ECO:0007669"/>
    <property type="project" value="TreeGrafter"/>
</dbReference>
<evidence type="ECO:0000256" key="4">
    <source>
        <dbReference type="PROSITE-ProRule" id="PRU00146"/>
    </source>
</evidence>
<dbReference type="InterPro" id="IPR047171">
    <property type="entry name" value="BAZ1A"/>
</dbReference>
<dbReference type="PANTHER" id="PTHR46510">
    <property type="entry name" value="BROMODOMAIN ADJACENT TO ZINC FINGER DOMAIN PROTEIN 1A"/>
    <property type="match status" value="1"/>
</dbReference>
<keyword evidence="3" id="KW-0862">Zinc</keyword>
<evidence type="ECO:0000259" key="5">
    <source>
        <dbReference type="PROSITE" id="PS50016"/>
    </source>
</evidence>
<evidence type="ECO:0000256" key="1">
    <source>
        <dbReference type="ARBA" id="ARBA00022723"/>
    </source>
</evidence>
<evidence type="ECO:0000256" key="3">
    <source>
        <dbReference type="ARBA" id="ARBA00022833"/>
    </source>
</evidence>
<keyword evidence="2 4" id="KW-0863">Zinc-finger</keyword>
<dbReference type="OrthoDB" id="787137at2759"/>
<protein>
    <submittedName>
        <fullName evidence="7">Autoimmune regulator</fullName>
    </submittedName>
</protein>
<dbReference type="SUPFAM" id="SSF57903">
    <property type="entry name" value="FYVE/PHD zinc finger"/>
    <property type="match status" value="1"/>
</dbReference>
<name>A0A2P5C6E6_TREOI</name>
<keyword evidence="8" id="KW-1185">Reference proteome</keyword>
<dbReference type="Proteomes" id="UP000237000">
    <property type="component" value="Unassembled WGS sequence"/>
</dbReference>
<reference evidence="8" key="1">
    <citation type="submission" date="2016-06" db="EMBL/GenBank/DDBJ databases">
        <title>Parallel loss of symbiosis genes in relatives of nitrogen-fixing non-legume Parasponia.</title>
        <authorList>
            <person name="Van Velzen R."/>
            <person name="Holmer R."/>
            <person name="Bu F."/>
            <person name="Rutten L."/>
            <person name="Van Zeijl A."/>
            <person name="Liu W."/>
            <person name="Santuari L."/>
            <person name="Cao Q."/>
            <person name="Sharma T."/>
            <person name="Shen D."/>
            <person name="Roswanjaya Y."/>
            <person name="Wardhani T."/>
            <person name="Kalhor M.S."/>
            <person name="Jansen J."/>
            <person name="Van den Hoogen J."/>
            <person name="Gungor B."/>
            <person name="Hartog M."/>
            <person name="Hontelez J."/>
            <person name="Verver J."/>
            <person name="Yang W.-C."/>
            <person name="Schijlen E."/>
            <person name="Repin R."/>
            <person name="Schilthuizen M."/>
            <person name="Schranz E."/>
            <person name="Heidstra R."/>
            <person name="Miyata K."/>
            <person name="Fedorova E."/>
            <person name="Kohlen W."/>
            <person name="Bisseling T."/>
            <person name="Smit S."/>
            <person name="Geurts R."/>
        </authorList>
    </citation>
    <scope>NUCLEOTIDE SEQUENCE [LARGE SCALE GENOMIC DNA]</scope>
    <source>
        <strain evidence="8">cv. RG33-2</strain>
    </source>
</reference>
<dbReference type="InterPro" id="IPR019786">
    <property type="entry name" value="Zinc_finger_PHD-type_CS"/>
</dbReference>
<gene>
    <name evidence="7" type="ORF">TorRG33x02_295770</name>
</gene>
<dbReference type="GO" id="GO:0000228">
    <property type="term" value="C:nuclear chromosome"/>
    <property type="evidence" value="ECO:0007669"/>
    <property type="project" value="TreeGrafter"/>
</dbReference>
<evidence type="ECO:0000313" key="7">
    <source>
        <dbReference type="EMBL" id="PON56646.1"/>
    </source>
</evidence>
<dbReference type="SMART" id="SM00249">
    <property type="entry name" value="PHD"/>
    <property type="match status" value="1"/>
</dbReference>
<dbReference type="GO" id="GO:0045740">
    <property type="term" value="P:positive regulation of DNA replication"/>
    <property type="evidence" value="ECO:0007669"/>
    <property type="project" value="TreeGrafter"/>
</dbReference>
<dbReference type="PROSITE" id="PS51050">
    <property type="entry name" value="ZF_CW"/>
    <property type="match status" value="1"/>
</dbReference>
<dbReference type="Gene3D" id="3.30.40.10">
    <property type="entry name" value="Zinc/RING finger domain, C3HC4 (zinc finger)"/>
    <property type="match status" value="1"/>
</dbReference>
<dbReference type="Pfam" id="PF00628">
    <property type="entry name" value="PHD"/>
    <property type="match status" value="1"/>
</dbReference>
<dbReference type="FunFam" id="3.30.40.100:FF:000005">
    <property type="entry name" value="uncharacterized protein LOC106759733 isoform X4"/>
    <property type="match status" value="1"/>
</dbReference>
<dbReference type="PANTHER" id="PTHR46510:SF1">
    <property type="entry name" value="BROMODOMAIN ADJACENT TO ZINC FINGER DOMAIN PROTEIN 1A"/>
    <property type="match status" value="1"/>
</dbReference>
<evidence type="ECO:0000259" key="6">
    <source>
        <dbReference type="PROSITE" id="PS51050"/>
    </source>
</evidence>
<comment type="caution">
    <text evidence="7">The sequence shown here is derived from an EMBL/GenBank/DDBJ whole genome shotgun (WGS) entry which is preliminary data.</text>
</comment>
<proteinExistence type="predicted"/>
<dbReference type="GO" id="GO:0008270">
    <property type="term" value="F:zinc ion binding"/>
    <property type="evidence" value="ECO:0007669"/>
    <property type="project" value="UniProtKB-KW"/>
</dbReference>
<dbReference type="InterPro" id="IPR011011">
    <property type="entry name" value="Znf_FYVE_PHD"/>
</dbReference>
<dbReference type="PROSITE" id="PS50016">
    <property type="entry name" value="ZF_PHD_2"/>
    <property type="match status" value="1"/>
</dbReference>
<evidence type="ECO:0000256" key="2">
    <source>
        <dbReference type="ARBA" id="ARBA00022771"/>
    </source>
</evidence>
<dbReference type="EMBL" id="JXTC01000406">
    <property type="protein sequence ID" value="PON56646.1"/>
    <property type="molecule type" value="Genomic_DNA"/>
</dbReference>
<sequence length="569" mass="63510">MLIQYSLPSSIEAAIFCLSDHGKQDVLCDWVPGAETWQMCPIGSDEFHGGCKKIELITEEGVSVDHSCLKNFPEVSSQLSSFCSMSTNSSPNLVYKRRKLQGNSITTLPGQGQENTNRSGDCFSIVSCSTPSILTKEQKVSLHGEHEIKPVGAPTLSPLLNSKFADECSVGKVVVHKAHKSIVERTLEVDSVNDSCSSSKSNADYLLSSIQIEVDETSECSSSSAVVMEYMSEDISEMEFCVRILKSHGLLGRDSSMRNCVSPEDADTSNSGSYNRPCKICGRSETTIQLLICDNCEEAFHLSCCNPRAKKIPYDEWFCQSCVKKRGKISKGKMNKKLPNITNEVSGCKSSSAKSERNPIALMLRDRKAYTTTVRIGKNFQAEVPEWRGPIDNDDDCIGEPLQINPSEFGNLHDLVSNNPCKVSSVGNWLQCQQVLDGSGDDLNETICGKWRRAPLFELQTDNWECFCSVRWDPTYADCAVPQELETEEVLKQLKYVEKLRPRLSRKQQKSDHTKSNGNLRNRRAGAEIKHCWPHFYYGSTYRELRYVTKKDQMISLGSRGDGQNIMAV</sequence>
<dbReference type="Gene3D" id="3.30.40.100">
    <property type="match status" value="1"/>
</dbReference>
<dbReference type="InterPro" id="IPR001965">
    <property type="entry name" value="Znf_PHD"/>
</dbReference>
<feature type="domain" description="PHD-type" evidence="5">
    <location>
        <begin position="275"/>
        <end position="325"/>
    </location>
</feature>
<dbReference type="InterPro" id="IPR013083">
    <property type="entry name" value="Znf_RING/FYVE/PHD"/>
</dbReference>
<dbReference type="InterPro" id="IPR011124">
    <property type="entry name" value="Znf_CW"/>
</dbReference>
<dbReference type="GO" id="GO:0006338">
    <property type="term" value="P:chromatin remodeling"/>
    <property type="evidence" value="ECO:0007669"/>
    <property type="project" value="InterPro"/>
</dbReference>
<dbReference type="InterPro" id="IPR019787">
    <property type="entry name" value="Znf_PHD-finger"/>
</dbReference>
<feature type="domain" description="CW-type" evidence="6">
    <location>
        <begin position="423"/>
        <end position="487"/>
    </location>
</feature>
<evidence type="ECO:0000313" key="8">
    <source>
        <dbReference type="Proteomes" id="UP000237000"/>
    </source>
</evidence>
<dbReference type="GO" id="GO:0003677">
    <property type="term" value="F:DNA binding"/>
    <property type="evidence" value="ECO:0007669"/>
    <property type="project" value="TreeGrafter"/>
</dbReference>
<organism evidence="7 8">
    <name type="scientific">Trema orientale</name>
    <name type="common">Charcoal tree</name>
    <name type="synonym">Celtis orientalis</name>
    <dbReference type="NCBI Taxonomy" id="63057"/>
    <lineage>
        <taxon>Eukaryota</taxon>
        <taxon>Viridiplantae</taxon>
        <taxon>Streptophyta</taxon>
        <taxon>Embryophyta</taxon>
        <taxon>Tracheophyta</taxon>
        <taxon>Spermatophyta</taxon>
        <taxon>Magnoliopsida</taxon>
        <taxon>eudicotyledons</taxon>
        <taxon>Gunneridae</taxon>
        <taxon>Pentapetalae</taxon>
        <taxon>rosids</taxon>
        <taxon>fabids</taxon>
        <taxon>Rosales</taxon>
        <taxon>Cannabaceae</taxon>
        <taxon>Trema</taxon>
    </lineage>
</organism>
<accession>A0A2P5C6E6</accession>
<dbReference type="InParanoid" id="A0A2P5C6E6"/>
<keyword evidence="1" id="KW-0479">Metal-binding</keyword>